<dbReference type="GO" id="GO:0016747">
    <property type="term" value="F:acyltransferase activity, transferring groups other than amino-acyl groups"/>
    <property type="evidence" value="ECO:0007669"/>
    <property type="project" value="InterPro"/>
</dbReference>
<dbReference type="eggNOG" id="COG0456">
    <property type="taxonomic scope" value="Bacteria"/>
</dbReference>
<evidence type="ECO:0000259" key="3">
    <source>
        <dbReference type="PROSITE" id="PS51186"/>
    </source>
</evidence>
<protein>
    <recommendedName>
        <fullName evidence="3">N-acetyltransferase domain-containing protein</fullName>
    </recommendedName>
</protein>
<sequence length="152" mass="16770">MSDKASADITVITKENLSTSGVTLEQAVAFLHDHLEEFRDTPAAIENAIRFALSANNREKGFLIAAHKGGELAGLVVMNETGMDGYVPPHFLVYIAVNRNFRKQGIGKQLMKTAISETKGDISLHVEYDNPAKKLYEAVGFTSKYAEMRLPR</sequence>
<feature type="domain" description="N-acetyltransferase" evidence="3">
    <location>
        <begin position="17"/>
        <end position="152"/>
    </location>
</feature>
<evidence type="ECO:0000313" key="5">
    <source>
        <dbReference type="Proteomes" id="UP000029692"/>
    </source>
</evidence>
<comment type="caution">
    <text evidence="4">The sequence shown here is derived from an EMBL/GenBank/DDBJ whole genome shotgun (WGS) entry which is preliminary data.</text>
</comment>
<dbReference type="PANTHER" id="PTHR43420:SF47">
    <property type="entry name" value="N-ACETYLTRANSFERASE DOMAIN-CONTAINING PROTEIN"/>
    <property type="match status" value="1"/>
</dbReference>
<name>A0A098QSD1_9SPIO</name>
<dbReference type="PANTHER" id="PTHR43420">
    <property type="entry name" value="ACETYLTRANSFERASE"/>
    <property type="match status" value="1"/>
</dbReference>
<dbReference type="EMBL" id="JNUP01000072">
    <property type="protein sequence ID" value="KGE70790.1"/>
    <property type="molecule type" value="Genomic_DNA"/>
</dbReference>
<dbReference type="SUPFAM" id="SSF55729">
    <property type="entry name" value="Acyl-CoA N-acyltransferases (Nat)"/>
    <property type="match status" value="1"/>
</dbReference>
<dbReference type="InterPro" id="IPR016181">
    <property type="entry name" value="Acyl_CoA_acyltransferase"/>
</dbReference>
<dbReference type="OrthoDB" id="9796919at2"/>
<proteinExistence type="predicted"/>
<dbReference type="STRING" id="1480694.DC28_14965"/>
<gene>
    <name evidence="4" type="ORF">DC28_14965</name>
</gene>
<dbReference type="InterPro" id="IPR050680">
    <property type="entry name" value="YpeA/RimI_acetyltransf"/>
</dbReference>
<accession>A0A098QSD1</accession>
<evidence type="ECO:0000256" key="1">
    <source>
        <dbReference type="ARBA" id="ARBA00022679"/>
    </source>
</evidence>
<dbReference type="Gene3D" id="3.40.630.30">
    <property type="match status" value="1"/>
</dbReference>
<reference evidence="4 5" key="1">
    <citation type="submission" date="2014-05" db="EMBL/GenBank/DDBJ databases">
        <title>De novo Genome Sequence of Spirocheata sp.</title>
        <authorList>
            <person name="Shivani Y."/>
            <person name="Subhash Y."/>
            <person name="Tushar L."/>
            <person name="Sasikala C."/>
            <person name="Ramana C.V."/>
        </authorList>
    </citation>
    <scope>NUCLEOTIDE SEQUENCE [LARGE SCALE GENOMIC DNA]</scope>
    <source>
        <strain evidence="4 5">JC230</strain>
    </source>
</reference>
<dbReference type="InterPro" id="IPR000182">
    <property type="entry name" value="GNAT_dom"/>
</dbReference>
<dbReference type="PROSITE" id="PS51186">
    <property type="entry name" value="GNAT"/>
    <property type="match status" value="1"/>
</dbReference>
<organism evidence="4 5">
    <name type="scientific">Spirochaeta lutea</name>
    <dbReference type="NCBI Taxonomy" id="1480694"/>
    <lineage>
        <taxon>Bacteria</taxon>
        <taxon>Pseudomonadati</taxon>
        <taxon>Spirochaetota</taxon>
        <taxon>Spirochaetia</taxon>
        <taxon>Spirochaetales</taxon>
        <taxon>Spirochaetaceae</taxon>
        <taxon>Spirochaeta</taxon>
    </lineage>
</organism>
<keyword evidence="1" id="KW-0808">Transferase</keyword>
<dbReference type="Proteomes" id="UP000029692">
    <property type="component" value="Unassembled WGS sequence"/>
</dbReference>
<dbReference type="Pfam" id="PF00583">
    <property type="entry name" value="Acetyltransf_1"/>
    <property type="match status" value="1"/>
</dbReference>
<dbReference type="CDD" id="cd04301">
    <property type="entry name" value="NAT_SF"/>
    <property type="match status" value="1"/>
</dbReference>
<evidence type="ECO:0000256" key="2">
    <source>
        <dbReference type="ARBA" id="ARBA00023315"/>
    </source>
</evidence>
<dbReference type="RefSeq" id="WP_037550279.1">
    <property type="nucleotide sequence ID" value="NZ_JNUP01000072.1"/>
</dbReference>
<keyword evidence="2" id="KW-0012">Acyltransferase</keyword>
<evidence type="ECO:0000313" key="4">
    <source>
        <dbReference type="EMBL" id="KGE70790.1"/>
    </source>
</evidence>
<dbReference type="AlphaFoldDB" id="A0A098QSD1"/>
<keyword evidence="5" id="KW-1185">Reference proteome</keyword>